<accession>A0A2P8C9S2</accession>
<proteinExistence type="predicted"/>
<evidence type="ECO:0000313" key="5">
    <source>
        <dbReference type="EMBL" id="GET21240.1"/>
    </source>
</evidence>
<keyword evidence="1" id="KW-0805">Transcription regulation</keyword>
<keyword evidence="8" id="KW-1185">Reference proteome</keyword>
<dbReference type="PANTHER" id="PTHR30146:SF144">
    <property type="entry name" value="LACI-FAMILY TRANSCRIPTION REGULATOR"/>
    <property type="match status" value="1"/>
</dbReference>
<reference evidence="5 8" key="2">
    <citation type="submission" date="2019-10" db="EMBL/GenBank/DDBJ databases">
        <title>Prolixibacter strains distinguished by the presence of nitrate reductase genes were adept at nitrate-dependent anaerobic corrosion of metallic iron and carbon steel.</title>
        <authorList>
            <person name="Iino T."/>
            <person name="Shono N."/>
            <person name="Ito K."/>
            <person name="Nakamura R."/>
            <person name="Sueoka K."/>
            <person name="Harayama S."/>
            <person name="Ohkuma M."/>
        </authorList>
    </citation>
    <scope>NUCLEOTIDE SEQUENCE [LARGE SCALE GENOMIC DNA]</scope>
    <source>
        <strain evidence="5 8">MIC1-1</strain>
    </source>
</reference>
<dbReference type="GO" id="GO:0000976">
    <property type="term" value="F:transcription cis-regulatory region binding"/>
    <property type="evidence" value="ECO:0007669"/>
    <property type="project" value="TreeGrafter"/>
</dbReference>
<dbReference type="CDD" id="cd06307">
    <property type="entry name" value="PBP1_sugar_binding"/>
    <property type="match status" value="1"/>
</dbReference>
<evidence type="ECO:0000256" key="2">
    <source>
        <dbReference type="ARBA" id="ARBA00023125"/>
    </source>
</evidence>
<evidence type="ECO:0000256" key="3">
    <source>
        <dbReference type="ARBA" id="ARBA00023163"/>
    </source>
</evidence>
<dbReference type="InterPro" id="IPR010982">
    <property type="entry name" value="Lambda_DNA-bd_dom_sf"/>
</dbReference>
<evidence type="ECO:0000259" key="4">
    <source>
        <dbReference type="PROSITE" id="PS50932"/>
    </source>
</evidence>
<feature type="domain" description="HTH lacI-type" evidence="4">
    <location>
        <begin position="1"/>
        <end position="36"/>
    </location>
</feature>
<dbReference type="Gene3D" id="1.10.260.40">
    <property type="entry name" value="lambda repressor-like DNA-binding domains"/>
    <property type="match status" value="1"/>
</dbReference>
<dbReference type="SUPFAM" id="SSF47413">
    <property type="entry name" value="lambda repressor-like DNA-binding domains"/>
    <property type="match status" value="1"/>
</dbReference>
<evidence type="ECO:0000313" key="8">
    <source>
        <dbReference type="Proteomes" id="UP000396862"/>
    </source>
</evidence>
<dbReference type="Pfam" id="PF13407">
    <property type="entry name" value="Peripla_BP_4"/>
    <property type="match status" value="1"/>
</dbReference>
<dbReference type="EMBL" id="BLAU01000001">
    <property type="protein sequence ID" value="GET21240.1"/>
    <property type="molecule type" value="Genomic_DNA"/>
</dbReference>
<sequence length="326" mass="37095">MLHNRGEVSAATKEKILSIINDLDYRPNFLASSLASKKETSFAVLLPKAPTKESYWTRPLSGIDRAAEELAQFGVKLDLYLFDTDGSASFNEKTVDILENPPAGVLLAPWISREAKLFTSTLDALDIPYVYIDSNLKETHPVSYIGQNSFQSGYLAAKLLNYGLPEERVFLLIHIGRELDNQNHLHQREQGFFDYFKEKSIQQKVIKMEIQESEAELKQQIAAKGLAPEKIDCVYVTNSRVHIVAEYFSKLGLHPRILGYDLIPPNVKMLKKDAIDFLICQNPEEQGYNALNALFDHVLRKQPVEKEHFTSIDIITRENLDYYSAK</sequence>
<evidence type="ECO:0000313" key="6">
    <source>
        <dbReference type="EMBL" id="PSK81719.1"/>
    </source>
</evidence>
<dbReference type="Proteomes" id="UP000396862">
    <property type="component" value="Unassembled WGS sequence"/>
</dbReference>
<dbReference type="InterPro" id="IPR028082">
    <property type="entry name" value="Peripla_BP_I"/>
</dbReference>
<name>A0A2P8C9S2_9BACT</name>
<dbReference type="SUPFAM" id="SSF53822">
    <property type="entry name" value="Periplasmic binding protein-like I"/>
    <property type="match status" value="1"/>
</dbReference>
<protein>
    <submittedName>
        <fullName evidence="5 6">Transcriptional regulator</fullName>
    </submittedName>
</protein>
<dbReference type="Proteomes" id="UP000240621">
    <property type="component" value="Unassembled WGS sequence"/>
</dbReference>
<dbReference type="PANTHER" id="PTHR30146">
    <property type="entry name" value="LACI-RELATED TRANSCRIPTIONAL REPRESSOR"/>
    <property type="match status" value="1"/>
</dbReference>
<dbReference type="SMART" id="SM00354">
    <property type="entry name" value="HTH_LACI"/>
    <property type="match status" value="1"/>
</dbReference>
<keyword evidence="2" id="KW-0238">DNA-binding</keyword>
<dbReference type="GO" id="GO:0003700">
    <property type="term" value="F:DNA-binding transcription factor activity"/>
    <property type="evidence" value="ECO:0007669"/>
    <property type="project" value="TreeGrafter"/>
</dbReference>
<keyword evidence="3" id="KW-0804">Transcription</keyword>
<dbReference type="InterPro" id="IPR025997">
    <property type="entry name" value="SBP_2_dom"/>
</dbReference>
<evidence type="ECO:0000313" key="7">
    <source>
        <dbReference type="Proteomes" id="UP000240621"/>
    </source>
</evidence>
<dbReference type="AlphaFoldDB" id="A0A2P8C9S2"/>
<evidence type="ECO:0000256" key="1">
    <source>
        <dbReference type="ARBA" id="ARBA00023015"/>
    </source>
</evidence>
<comment type="caution">
    <text evidence="6">The sequence shown here is derived from an EMBL/GenBank/DDBJ whole genome shotgun (WGS) entry which is preliminary data.</text>
</comment>
<organism evidence="6 7">
    <name type="scientific">Prolixibacter denitrificans</name>
    <dbReference type="NCBI Taxonomy" id="1541063"/>
    <lineage>
        <taxon>Bacteria</taxon>
        <taxon>Pseudomonadati</taxon>
        <taxon>Bacteroidota</taxon>
        <taxon>Bacteroidia</taxon>
        <taxon>Marinilabiliales</taxon>
        <taxon>Prolixibacteraceae</taxon>
        <taxon>Prolixibacter</taxon>
    </lineage>
</organism>
<dbReference type="PROSITE" id="PS50932">
    <property type="entry name" value="HTH_LACI_2"/>
    <property type="match status" value="1"/>
</dbReference>
<dbReference type="Gene3D" id="3.40.50.2300">
    <property type="match status" value="2"/>
</dbReference>
<dbReference type="CDD" id="cd01392">
    <property type="entry name" value="HTH_LacI"/>
    <property type="match status" value="1"/>
</dbReference>
<gene>
    <name evidence="6" type="ORF">CLV93_108117</name>
    <name evidence="5" type="ORF">JCM18694_14860</name>
</gene>
<reference evidence="6 7" key="1">
    <citation type="submission" date="2018-03" db="EMBL/GenBank/DDBJ databases">
        <title>Genomic Encyclopedia of Archaeal and Bacterial Type Strains, Phase II (KMG-II): from individual species to whole genera.</title>
        <authorList>
            <person name="Goeker M."/>
        </authorList>
    </citation>
    <scope>NUCLEOTIDE SEQUENCE [LARGE SCALE GENOMIC DNA]</scope>
    <source>
        <strain evidence="6 7">DSM 27267</strain>
    </source>
</reference>
<dbReference type="EMBL" id="PYGC01000008">
    <property type="protein sequence ID" value="PSK81719.1"/>
    <property type="molecule type" value="Genomic_DNA"/>
</dbReference>
<dbReference type="InterPro" id="IPR000843">
    <property type="entry name" value="HTH_LacI"/>
</dbReference>